<sequence>MMMEVSKREQKVGIVADPDLDTYMKVLGLNICADTIVGDDMRRGISGGQKRRLTTGKVLYQGPRDQVVELFKDCGFRYPQRKGVADFLLVVISRKDQTQYWYHTEDPYHYVLVDMFCQNSRNLLSARSLMRNSQCRLINPKATRMLFPSIYSLSKWQLLRACMSREYLFLKRNTFIYVFKTTQIVIIPAITMTVFLRTQMDIDVLHATYCMGALFSGLMILLIDGIPELSLTTARLPALLTMPLGTAMTSRASLLGWLKWGLWVSPLSYGEIGLSVNEFLAPRWQKLNTNTAPGSSCAIISQEKLAKIQGSQDSNDGGMVLPFEPLSEKKKLHLLSDVTGALRPGVLTALMGVSGAGKSTLLDILAGRKTTGYVKGEI</sequence>
<protein>
    <submittedName>
        <fullName evidence="1">Uncharacterized protein</fullName>
    </submittedName>
</protein>
<reference evidence="2" key="1">
    <citation type="journal article" date="2023" name="G3 (Bethesda)">
        <title>Genome assembly and association tests identify interacting loci associated with vigor, precocity, and sex in interspecific pistachio rootstocks.</title>
        <authorList>
            <person name="Palmer W."/>
            <person name="Jacygrad E."/>
            <person name="Sagayaradj S."/>
            <person name="Cavanaugh K."/>
            <person name="Han R."/>
            <person name="Bertier L."/>
            <person name="Beede B."/>
            <person name="Kafkas S."/>
            <person name="Golino D."/>
            <person name="Preece J."/>
            <person name="Michelmore R."/>
        </authorList>
    </citation>
    <scope>NUCLEOTIDE SEQUENCE [LARGE SCALE GENOMIC DNA]</scope>
</reference>
<comment type="caution">
    <text evidence="1">The sequence shown here is derived from an EMBL/GenBank/DDBJ whole genome shotgun (WGS) entry which is preliminary data.</text>
</comment>
<dbReference type="Proteomes" id="UP001163603">
    <property type="component" value="Chromosome 13"/>
</dbReference>
<evidence type="ECO:0000313" key="2">
    <source>
        <dbReference type="Proteomes" id="UP001163603"/>
    </source>
</evidence>
<proteinExistence type="predicted"/>
<name>A0ACC0XA01_9ROSI</name>
<organism evidence="1 2">
    <name type="scientific">Pistacia integerrima</name>
    <dbReference type="NCBI Taxonomy" id="434235"/>
    <lineage>
        <taxon>Eukaryota</taxon>
        <taxon>Viridiplantae</taxon>
        <taxon>Streptophyta</taxon>
        <taxon>Embryophyta</taxon>
        <taxon>Tracheophyta</taxon>
        <taxon>Spermatophyta</taxon>
        <taxon>Magnoliopsida</taxon>
        <taxon>eudicotyledons</taxon>
        <taxon>Gunneridae</taxon>
        <taxon>Pentapetalae</taxon>
        <taxon>rosids</taxon>
        <taxon>malvids</taxon>
        <taxon>Sapindales</taxon>
        <taxon>Anacardiaceae</taxon>
        <taxon>Pistacia</taxon>
    </lineage>
</organism>
<keyword evidence="2" id="KW-1185">Reference proteome</keyword>
<accession>A0ACC0XA01</accession>
<evidence type="ECO:0000313" key="1">
    <source>
        <dbReference type="EMBL" id="KAJ0014123.1"/>
    </source>
</evidence>
<gene>
    <name evidence="1" type="ORF">Pint_21490</name>
</gene>
<dbReference type="EMBL" id="CM047748">
    <property type="protein sequence ID" value="KAJ0014123.1"/>
    <property type="molecule type" value="Genomic_DNA"/>
</dbReference>